<dbReference type="Pfam" id="PF02944">
    <property type="entry name" value="BESS"/>
    <property type="match status" value="1"/>
</dbReference>
<dbReference type="PANTHER" id="PTHR35385:SF2">
    <property type="entry name" value="PROTEIN B, PUTATIVE-RELATED"/>
    <property type="match status" value="1"/>
</dbReference>
<dbReference type="GO" id="GO:0003677">
    <property type="term" value="F:DNA binding"/>
    <property type="evidence" value="ECO:0007669"/>
    <property type="project" value="InterPro"/>
</dbReference>
<comment type="caution">
    <text evidence="3">The sequence shown here is derived from an EMBL/GenBank/DDBJ whole genome shotgun (WGS) entry which is preliminary data.</text>
</comment>
<gene>
    <name evidence="3" type="ORF">JTE90_022091</name>
</gene>
<dbReference type="PROSITE" id="PS51031">
    <property type="entry name" value="BESS"/>
    <property type="match status" value="1"/>
</dbReference>
<keyword evidence="1" id="KW-0539">Nucleus</keyword>
<protein>
    <recommendedName>
        <fullName evidence="2">BESS domain-containing protein</fullName>
    </recommendedName>
</protein>
<evidence type="ECO:0000313" key="4">
    <source>
        <dbReference type="Proteomes" id="UP000827092"/>
    </source>
</evidence>
<accession>A0AAV6TYT5</accession>
<keyword evidence="4" id="KW-1185">Reference proteome</keyword>
<dbReference type="Proteomes" id="UP000827092">
    <property type="component" value="Unassembled WGS sequence"/>
</dbReference>
<dbReference type="InterPro" id="IPR004210">
    <property type="entry name" value="BESS_motif"/>
</dbReference>
<evidence type="ECO:0000256" key="1">
    <source>
        <dbReference type="PROSITE-ProRule" id="PRU00371"/>
    </source>
</evidence>
<proteinExistence type="predicted"/>
<dbReference type="AlphaFoldDB" id="A0AAV6TYT5"/>
<dbReference type="EMBL" id="JAFNEN010000801">
    <property type="protein sequence ID" value="KAG8177217.1"/>
    <property type="molecule type" value="Genomic_DNA"/>
</dbReference>
<comment type="subcellular location">
    <subcellularLocation>
        <location evidence="1">Nucleus</location>
    </subcellularLocation>
</comment>
<dbReference type="GO" id="GO:0005634">
    <property type="term" value="C:nucleus"/>
    <property type="evidence" value="ECO:0007669"/>
    <property type="project" value="UniProtKB-SubCell"/>
</dbReference>
<name>A0AAV6TYT5_9ARAC</name>
<reference evidence="3 4" key="1">
    <citation type="journal article" date="2022" name="Nat. Ecol. Evol.">
        <title>A masculinizing supergene underlies an exaggerated male reproductive morph in a spider.</title>
        <authorList>
            <person name="Hendrickx F."/>
            <person name="De Corte Z."/>
            <person name="Sonet G."/>
            <person name="Van Belleghem S.M."/>
            <person name="Kostlbacher S."/>
            <person name="Vangestel C."/>
        </authorList>
    </citation>
    <scope>NUCLEOTIDE SEQUENCE [LARGE SCALE GENOMIC DNA]</scope>
    <source>
        <strain evidence="3">W744_W776</strain>
    </source>
</reference>
<sequence>MTTLTNFVKSFFLWLDKRKCTKDTIYLRSGISSEEEAFEFVRSFGETTGTNWENYHVRPHSPKYVFFKTWFCKPPQNKEVDSSSPCNKCSAKIEILLKKTSAKNDPFSNHNPSLCCVIRFAGKHNHKSVDDDSFQMIGLTAELKEKFFEYFHIGLSASEAKLQHEAIIQTATLENKTQKHGCNITSRQAQRLYNHWLNLKDSGEFSKESPSSAVTFTFDELLEAIPKNLPQTTRQAPIEPNADFFSKDCDFEPPFMFVCTDITTSSEGHLLYNLKYGMDQTFVSRLTVPPVSVVRVERRQNGCGKQLSKQPSEPEVFIKLEPLDSEEEYEGSMYGYSENGYNSPMKAENVSSLNLYLTNDVSGVESWVFPLVFTSTGLTSPSSNYKGEAPLLYSLKYGPDGMYATSLSTPSILAVQIPSTRQATLNIKDDNSNTEVTLDSDVQVEHIKTEVQDFLLLDSPDATNDLKVIPDATSEESFPMILDVSSCKKRKRQLLPKIDTQNGCTSPEPLSMNAPKTLTTKLVDQTEDEDYQFLMSLLPDLKQMPQEQKSQVKKQIKDLVLTSRLCSGRIAFRNSRNNIYRDCGVLPSLRDWKF</sequence>
<dbReference type="PANTHER" id="PTHR35385">
    <property type="entry name" value="PROTEIN B, PUTATIVE-RELATED-RELATED"/>
    <property type="match status" value="1"/>
</dbReference>
<evidence type="ECO:0000313" key="3">
    <source>
        <dbReference type="EMBL" id="KAG8177217.1"/>
    </source>
</evidence>
<evidence type="ECO:0000259" key="2">
    <source>
        <dbReference type="PROSITE" id="PS51031"/>
    </source>
</evidence>
<organism evidence="3 4">
    <name type="scientific">Oedothorax gibbosus</name>
    <dbReference type="NCBI Taxonomy" id="931172"/>
    <lineage>
        <taxon>Eukaryota</taxon>
        <taxon>Metazoa</taxon>
        <taxon>Ecdysozoa</taxon>
        <taxon>Arthropoda</taxon>
        <taxon>Chelicerata</taxon>
        <taxon>Arachnida</taxon>
        <taxon>Araneae</taxon>
        <taxon>Araneomorphae</taxon>
        <taxon>Entelegynae</taxon>
        <taxon>Araneoidea</taxon>
        <taxon>Linyphiidae</taxon>
        <taxon>Erigoninae</taxon>
        <taxon>Oedothorax</taxon>
    </lineage>
</organism>
<feature type="domain" description="BESS" evidence="2">
    <location>
        <begin position="527"/>
        <end position="566"/>
    </location>
</feature>